<evidence type="ECO:0000313" key="2">
    <source>
        <dbReference type="Proteomes" id="UP000663864"/>
    </source>
</evidence>
<dbReference type="Proteomes" id="UP000663864">
    <property type="component" value="Unassembled WGS sequence"/>
</dbReference>
<comment type="caution">
    <text evidence="1">The sequence shown here is derived from an EMBL/GenBank/DDBJ whole genome shotgun (WGS) entry which is preliminary data.</text>
</comment>
<evidence type="ECO:0008006" key="3">
    <source>
        <dbReference type="Google" id="ProtNLM"/>
    </source>
</evidence>
<proteinExistence type="predicted"/>
<accession>A0A814SU53</accession>
<organism evidence="1 2">
    <name type="scientific">Rotaria sordida</name>
    <dbReference type="NCBI Taxonomy" id="392033"/>
    <lineage>
        <taxon>Eukaryota</taxon>
        <taxon>Metazoa</taxon>
        <taxon>Spiralia</taxon>
        <taxon>Gnathifera</taxon>
        <taxon>Rotifera</taxon>
        <taxon>Eurotatoria</taxon>
        <taxon>Bdelloidea</taxon>
        <taxon>Philodinida</taxon>
        <taxon>Philodinidae</taxon>
        <taxon>Rotaria</taxon>
    </lineage>
</organism>
<sequence>MSFQFQIEAFLKAGHPYILVVTTHGNADTGSFLISATGPASVDLMSITPTTSQPMIIPSIVPTTSSSYSSSLSSSSGVFQRVSGDPEYYYYYQAIQVTVSTSGTYTFTTDSDLDTMGFFYDTSFDPSIPTENLVTDDDDGGDIHSQFLIEAFLEAGHTYILVVTTHGDSQTGNFVVSASGPDSVNLVSITPTTSQPITMPTTEPSHLSSYSSELTSNSAIFYRVDGDSESTYHYQAIQVTVSKSGTYTFASDSDLDTVGYFYDTSFDPSVPTENLVTNDDDGDMRLQFRIEAFLEAGHTYILVVTTHTGSETGSFSVEANGPDSVNLVSITPTTSQPITMPTTEPSHLSSYSSELTSNSAIFYRVDGDSESTYHYQAIQVTVSISGTYTFASDSDLDTMGYFYDTSFDPSVPTENLVTDNDDGGDMRYQFRIEAFLEAGHTYILVVTTHTGSETGSFSVEANGPDSVNLVSITPSTSRPITAVPTEPFVSSSLPSELSSNSLTFHRPDRDAEHNYYYQAIEVIVATSGAYTFTSDSEIDTMGFFYDTAFDPSNPTANLITENDDGGDISLQFHIEAFLQAEHKYILVVTTHGESEIGSFSILAGGPASVGLRSSTP</sequence>
<gene>
    <name evidence="1" type="ORF">ZHD862_LOCUS20240</name>
</gene>
<dbReference type="EMBL" id="CAJNOT010001140">
    <property type="protein sequence ID" value="CAF1152448.1"/>
    <property type="molecule type" value="Genomic_DNA"/>
</dbReference>
<name>A0A814SU53_9BILA</name>
<evidence type="ECO:0000313" key="1">
    <source>
        <dbReference type="EMBL" id="CAF1152448.1"/>
    </source>
</evidence>
<protein>
    <recommendedName>
        <fullName evidence="3">Peptidase C-terminal archaeal/bacterial domain-containing protein</fullName>
    </recommendedName>
</protein>
<dbReference type="AlphaFoldDB" id="A0A814SU53"/>
<reference evidence="1" key="1">
    <citation type="submission" date="2021-02" db="EMBL/GenBank/DDBJ databases">
        <authorList>
            <person name="Nowell W R."/>
        </authorList>
    </citation>
    <scope>NUCLEOTIDE SEQUENCE</scope>
</reference>